<keyword evidence="3" id="KW-1185">Reference proteome</keyword>
<reference evidence="2" key="1">
    <citation type="journal article" date="2021" name="Nat. Commun.">
        <title>Genetic determinants of endophytism in the Arabidopsis root mycobiome.</title>
        <authorList>
            <person name="Mesny F."/>
            <person name="Miyauchi S."/>
            <person name="Thiergart T."/>
            <person name="Pickel B."/>
            <person name="Atanasova L."/>
            <person name="Karlsson M."/>
            <person name="Huettel B."/>
            <person name="Barry K.W."/>
            <person name="Haridas S."/>
            <person name="Chen C."/>
            <person name="Bauer D."/>
            <person name="Andreopoulos W."/>
            <person name="Pangilinan J."/>
            <person name="LaButti K."/>
            <person name="Riley R."/>
            <person name="Lipzen A."/>
            <person name="Clum A."/>
            <person name="Drula E."/>
            <person name="Henrissat B."/>
            <person name="Kohler A."/>
            <person name="Grigoriev I.V."/>
            <person name="Martin F.M."/>
            <person name="Hacquard S."/>
        </authorList>
    </citation>
    <scope>NUCLEOTIDE SEQUENCE</scope>
    <source>
        <strain evidence="2">MPI-SDFR-AT-0068</strain>
    </source>
</reference>
<evidence type="ECO:0000256" key="1">
    <source>
        <dbReference type="SAM" id="MobiDB-lite"/>
    </source>
</evidence>
<gene>
    <name evidence="2" type="ORF">BKA59DRAFT_459661</name>
</gene>
<sequence>MRKRRWERFNVHYRVAEPTRHLESSLARQEQSRSYQSDQVTSDGNTSSVPITGNSQRLSPESPADYRIRYLRTNHALYGTASRPYLLIGTSLSNEAQEPFIFLALITCEGRGIPARLAWFLDPLSYKLQKLHHESRNTFVTWTHAIALAPICKEYVEGNMHEHQLSPSELHDLRKTMDHQLKHHPNLVNCFNDLHLANARFDFEWQREATYRDIDRVLGNSESCLDLKCRLLELLKEGFLKARGDSRYHFPISRSNRLPRNNGKLHPPVSDCEAQTGTVIPFEPSVHRLRSV</sequence>
<organism evidence="2 3">
    <name type="scientific">Fusarium tricinctum</name>
    <dbReference type="NCBI Taxonomy" id="61284"/>
    <lineage>
        <taxon>Eukaryota</taxon>
        <taxon>Fungi</taxon>
        <taxon>Dikarya</taxon>
        <taxon>Ascomycota</taxon>
        <taxon>Pezizomycotina</taxon>
        <taxon>Sordariomycetes</taxon>
        <taxon>Hypocreomycetidae</taxon>
        <taxon>Hypocreales</taxon>
        <taxon>Nectriaceae</taxon>
        <taxon>Fusarium</taxon>
        <taxon>Fusarium tricinctum species complex</taxon>
    </lineage>
</organism>
<dbReference type="OrthoDB" id="4995609at2759"/>
<dbReference type="AlphaFoldDB" id="A0A8K0RMP1"/>
<evidence type="ECO:0000313" key="3">
    <source>
        <dbReference type="Proteomes" id="UP000813427"/>
    </source>
</evidence>
<dbReference type="EMBL" id="JAGPXF010000007">
    <property type="protein sequence ID" value="KAH7236115.1"/>
    <property type="molecule type" value="Genomic_DNA"/>
</dbReference>
<evidence type="ECO:0000313" key="2">
    <source>
        <dbReference type="EMBL" id="KAH7236115.1"/>
    </source>
</evidence>
<comment type="caution">
    <text evidence="2">The sequence shown here is derived from an EMBL/GenBank/DDBJ whole genome shotgun (WGS) entry which is preliminary data.</text>
</comment>
<feature type="region of interest" description="Disordered" evidence="1">
    <location>
        <begin position="22"/>
        <end position="60"/>
    </location>
</feature>
<proteinExistence type="predicted"/>
<feature type="compositionally biased region" description="Polar residues" evidence="1">
    <location>
        <begin position="26"/>
        <end position="59"/>
    </location>
</feature>
<protein>
    <submittedName>
        <fullName evidence="2">Uncharacterized protein</fullName>
    </submittedName>
</protein>
<name>A0A8K0RMP1_9HYPO</name>
<accession>A0A8K0RMP1</accession>
<dbReference type="Proteomes" id="UP000813427">
    <property type="component" value="Unassembled WGS sequence"/>
</dbReference>